<accession>A0A4P7NGT8</accession>
<feature type="region of interest" description="Disordered" evidence="3">
    <location>
        <begin position="176"/>
        <end position="197"/>
    </location>
</feature>
<dbReference type="Proteomes" id="UP000294847">
    <property type="component" value="Chromosome 4"/>
</dbReference>
<evidence type="ECO:0000256" key="3">
    <source>
        <dbReference type="SAM" id="MobiDB-lite"/>
    </source>
</evidence>
<dbReference type="EMBL" id="CP034207">
    <property type="protein sequence ID" value="QBZ61184.1"/>
    <property type="molecule type" value="Genomic_DNA"/>
</dbReference>
<dbReference type="SUPFAM" id="SSF49899">
    <property type="entry name" value="Concanavalin A-like lectins/glucanases"/>
    <property type="match status" value="1"/>
</dbReference>
<dbReference type="SMART" id="SM00560">
    <property type="entry name" value="LamGL"/>
    <property type="match status" value="1"/>
</dbReference>
<dbReference type="InterPro" id="IPR012878">
    <property type="entry name" value="Beta-AFase-like_GH127_cat"/>
</dbReference>
<evidence type="ECO:0000256" key="2">
    <source>
        <dbReference type="ARBA" id="ARBA00023157"/>
    </source>
</evidence>
<dbReference type="SUPFAM" id="SSF48208">
    <property type="entry name" value="Six-hairpin glycosidases"/>
    <property type="match status" value="1"/>
</dbReference>
<gene>
    <name evidence="5" type="ORF">PoMZ_08131</name>
</gene>
<dbReference type="PANTHER" id="PTHR31151:SF0">
    <property type="entry name" value="PROLINE-TRNA LIGASE (DUF1680)"/>
    <property type="match status" value="1"/>
</dbReference>
<protein>
    <recommendedName>
        <fullName evidence="4">LamG-like jellyroll fold domain-containing protein</fullName>
    </recommendedName>
</protein>
<dbReference type="Gene3D" id="2.60.120.200">
    <property type="match status" value="1"/>
</dbReference>
<dbReference type="GO" id="GO:0005975">
    <property type="term" value="P:carbohydrate metabolic process"/>
    <property type="evidence" value="ECO:0007669"/>
    <property type="project" value="InterPro"/>
</dbReference>
<keyword evidence="2" id="KW-1015">Disulfide bond</keyword>
<dbReference type="InterPro" id="IPR008928">
    <property type="entry name" value="6-hairpin_glycosidase_sf"/>
</dbReference>
<name>A0A4P7NGT8_PYROR</name>
<proteinExistence type="predicted"/>
<dbReference type="InterPro" id="IPR013320">
    <property type="entry name" value="ConA-like_dom_sf"/>
</dbReference>
<dbReference type="Pfam" id="PF13385">
    <property type="entry name" value="Laminin_G_3"/>
    <property type="match status" value="1"/>
</dbReference>
<feature type="region of interest" description="Disordered" evidence="3">
    <location>
        <begin position="393"/>
        <end position="420"/>
    </location>
</feature>
<evidence type="ECO:0000313" key="5">
    <source>
        <dbReference type="EMBL" id="QBZ61184.1"/>
    </source>
</evidence>
<sequence length="1055" mass="114443">MGQHAEYVSSPRRLFGALVLGAGLATGAIASVVPAADMAQLHDHNHNHNHIHTRGVPGDQGPGATAPVRPFRLDQVRLGEGLLQEKRDRIKTFLREYDERRFLVLFNNQAGRPNPAGLPVPGGWEDGGLLSGHWAGHFMTALSQAFADQGEELYKTKLDWMVKELAACQDAITARMGEGSGGGGQPEPDPGSVGRVQGKFGKALRLGDTRQAGYVTLPQETINQLRDFTIATWVNLPLAQGWSRLFDFGHDSTVNMFLTPHAGDSSSGPRFAITTGGSGQEQRINGNATIPTGEWVHIAVAQAGNTGTLYVNGEVSGTNAAMTLGPVDLDNPGNRWIGRSQYGDPLLNATLDEFHIFSRALNATEIQSLLTSAAGSTGGGNIAWYKFDEEEGGSAVTDSSPNARDAGVVGSDEDESGGSNWIPTHPGYLGALPEDTVLRLGPPRWAVYGGNQQTNTWAPWYTQHKIMRGLLDAYYNTNNSQALQVVTRMADWAHLALSIGDKNHADYKGNLTRDDLNYMWDLYIAGEFGGANEVFPEIYRLTGDPKHLETAKAFDNRESLFDAAVNDDDILVVRPQDRPGRRRPERLHANTHVPQFIGYMRIFEQGGGQEYFDAAKNFYGWVVPHREFASGGTGGNYPGSNDNPELFQNRGNIANAMAGNGAETSTAYNMLKLARNLFLHDHNATYMDTYERGLFNMIPGSRADTAGSAGDPQLTYFQPLTPGSNRDYGNTGTCCGGTGLESHTKYQETVYLRSADGSALWVNLYVPSTLTWEEKGITVRQETAFPRDDTVKFTVTTTSRQEPLDMKLRVPAWIQKTPGGFNVSINGEQFRPGETPTPGSYMTVSRTWATGDVVEIKMPFAVRIERAPDRPDTQAIMWGPLLLQLLGTPPGARGSFWELSLYKHLGRDGDYVRGGAVARTGTAANGDPLFTVAAGTDSLPARPYYVGDAAAASSYFRRVEPAVVFGGLDTGVPNRKRNDGLPAYDVPVAGVEAPGSDGLTFLDVLWDGAPFADHDGFVRAVEDVVVEFVGRGIYTEEEGNAILGSARESEQELAS</sequence>
<organism evidence="5 6">
    <name type="scientific">Pyricularia oryzae</name>
    <name type="common">Rice blast fungus</name>
    <name type="synonym">Magnaporthe oryzae</name>
    <dbReference type="NCBI Taxonomy" id="318829"/>
    <lineage>
        <taxon>Eukaryota</taxon>
        <taxon>Fungi</taxon>
        <taxon>Dikarya</taxon>
        <taxon>Ascomycota</taxon>
        <taxon>Pezizomycotina</taxon>
        <taxon>Sordariomycetes</taxon>
        <taxon>Sordariomycetidae</taxon>
        <taxon>Magnaporthales</taxon>
        <taxon>Pyriculariaceae</taxon>
        <taxon>Pyricularia</taxon>
    </lineage>
</organism>
<reference evidence="5 6" key="1">
    <citation type="journal article" date="2019" name="Mol. Biol. Evol.">
        <title>Blast fungal genomes show frequent chromosomal changes, gene gains and losses, and effector gene turnover.</title>
        <authorList>
            <person name="Gomez Luciano L.B."/>
            <person name="Jason Tsai I."/>
            <person name="Chuma I."/>
            <person name="Tosa Y."/>
            <person name="Chen Y.H."/>
            <person name="Li J.Y."/>
            <person name="Li M.Y."/>
            <person name="Jade Lu M.Y."/>
            <person name="Nakayashiki H."/>
            <person name="Li W.H."/>
        </authorList>
    </citation>
    <scope>NUCLEOTIDE SEQUENCE [LARGE SCALE GENOMIC DNA]</scope>
    <source>
        <strain evidence="5">MZ5-1-6</strain>
    </source>
</reference>
<dbReference type="Pfam" id="PF20736">
    <property type="entry name" value="Glyco_hydro127M"/>
    <property type="match status" value="1"/>
</dbReference>
<feature type="domain" description="LamG-like jellyroll fold" evidence="4">
    <location>
        <begin position="226"/>
        <end position="364"/>
    </location>
</feature>
<dbReference type="Pfam" id="PF07944">
    <property type="entry name" value="Beta-AFase-like_GH127_cat"/>
    <property type="match status" value="2"/>
</dbReference>
<evidence type="ECO:0000259" key="4">
    <source>
        <dbReference type="SMART" id="SM00560"/>
    </source>
</evidence>
<dbReference type="PANTHER" id="PTHR31151">
    <property type="entry name" value="PROLINE-TRNA LIGASE (DUF1680)"/>
    <property type="match status" value="1"/>
</dbReference>
<dbReference type="InterPro" id="IPR049046">
    <property type="entry name" value="Beta-AFase-like_GH127_middle"/>
</dbReference>
<evidence type="ECO:0000313" key="6">
    <source>
        <dbReference type="Proteomes" id="UP000294847"/>
    </source>
</evidence>
<keyword evidence="1" id="KW-0732">Signal</keyword>
<evidence type="ECO:0000256" key="1">
    <source>
        <dbReference type="ARBA" id="ARBA00022729"/>
    </source>
</evidence>
<dbReference type="InterPro" id="IPR006558">
    <property type="entry name" value="LamG-like"/>
</dbReference>
<dbReference type="AlphaFoldDB" id="A0A4P7NGT8"/>